<gene>
    <name evidence="2" type="ORF">FYJ50_10125</name>
</gene>
<accession>A0A7X2N4R5</accession>
<feature type="transmembrane region" description="Helical" evidence="1">
    <location>
        <begin position="213"/>
        <end position="235"/>
    </location>
</feature>
<proteinExistence type="predicted"/>
<dbReference type="EMBL" id="VUMM01000033">
    <property type="protein sequence ID" value="MSS02426.1"/>
    <property type="molecule type" value="Genomic_DNA"/>
</dbReference>
<feature type="transmembrane region" description="Helical" evidence="1">
    <location>
        <begin position="274"/>
        <end position="293"/>
    </location>
</feature>
<feature type="transmembrane region" description="Helical" evidence="1">
    <location>
        <begin position="242"/>
        <end position="262"/>
    </location>
</feature>
<organism evidence="2 3">
    <name type="scientific">Floccifex porci</name>
    <dbReference type="NCBI Taxonomy" id="2606629"/>
    <lineage>
        <taxon>Bacteria</taxon>
        <taxon>Bacillati</taxon>
        <taxon>Bacillota</taxon>
        <taxon>Erysipelotrichia</taxon>
        <taxon>Erysipelotrichales</taxon>
        <taxon>Erysipelotrichaceae</taxon>
        <taxon>Floccifex</taxon>
    </lineage>
</organism>
<comment type="caution">
    <text evidence="2">The sequence shown here is derived from an EMBL/GenBank/DDBJ whole genome shotgun (WGS) entry which is preliminary data.</text>
</comment>
<feature type="transmembrane region" description="Helical" evidence="1">
    <location>
        <begin position="180"/>
        <end position="201"/>
    </location>
</feature>
<keyword evidence="3" id="KW-1185">Reference proteome</keyword>
<evidence type="ECO:0000313" key="2">
    <source>
        <dbReference type="EMBL" id="MSS02426.1"/>
    </source>
</evidence>
<evidence type="ECO:0000313" key="3">
    <source>
        <dbReference type="Proteomes" id="UP000470082"/>
    </source>
</evidence>
<keyword evidence="1" id="KW-1133">Transmembrane helix</keyword>
<dbReference type="RefSeq" id="WP_154461616.1">
    <property type="nucleotide sequence ID" value="NZ_JAQYTQ010000058.1"/>
</dbReference>
<keyword evidence="1" id="KW-0812">Transmembrane</keyword>
<protein>
    <recommendedName>
        <fullName evidence="4">Transmembrane protein</fullName>
    </recommendedName>
</protein>
<feature type="transmembrane region" description="Helical" evidence="1">
    <location>
        <begin position="52"/>
        <end position="74"/>
    </location>
</feature>
<feature type="transmembrane region" description="Helical" evidence="1">
    <location>
        <begin position="81"/>
        <end position="101"/>
    </location>
</feature>
<feature type="transmembrane region" description="Helical" evidence="1">
    <location>
        <begin position="20"/>
        <end position="40"/>
    </location>
</feature>
<name>A0A7X2N4R5_9FIRM</name>
<keyword evidence="1" id="KW-0472">Membrane</keyword>
<feature type="transmembrane region" description="Helical" evidence="1">
    <location>
        <begin position="107"/>
        <end position="128"/>
    </location>
</feature>
<reference evidence="2 3" key="1">
    <citation type="submission" date="2019-08" db="EMBL/GenBank/DDBJ databases">
        <title>In-depth cultivation of the pig gut microbiome towards novel bacterial diversity and tailored functional studies.</title>
        <authorList>
            <person name="Wylensek D."/>
            <person name="Hitch T.C.A."/>
            <person name="Clavel T."/>
        </authorList>
    </citation>
    <scope>NUCLEOTIDE SEQUENCE [LARGE SCALE GENOMIC DNA]</scope>
    <source>
        <strain evidence="2 3">LKV-178-WT-2G</strain>
    </source>
</reference>
<evidence type="ECO:0000256" key="1">
    <source>
        <dbReference type="SAM" id="Phobius"/>
    </source>
</evidence>
<sequence>MNQDQLIYDNAKKRVNRNHWFVFLIVLIYFITIYLIFQSYFIQKTQFPIQKIMVASFISEICLYGLLFSCLSFGKKIFRSLYWIGILYSFCMMGIPVYYIFNDYFHILPYLVWVIALFIKNIGLIHYGKYLKTNRWAKIVFDHEIEIEEDQDIENIYLETNQKEKEEPFTLPQLCLRLGISIYGSLLVFPIFMQIFSSLFASNDLQNVFATKAMFIFCIYTAVIWTIPLFCFYFNQPNSKKVVYICILLELVRILVYSKTLYSYYIQNIYPVRVFIFFILADLIRYIFLLISIKPILTNNVSD</sequence>
<dbReference type="Proteomes" id="UP000470082">
    <property type="component" value="Unassembled WGS sequence"/>
</dbReference>
<dbReference type="AlphaFoldDB" id="A0A7X2N4R5"/>
<evidence type="ECO:0008006" key="4">
    <source>
        <dbReference type="Google" id="ProtNLM"/>
    </source>
</evidence>